<proteinExistence type="predicted"/>
<dbReference type="SUPFAM" id="SSF51445">
    <property type="entry name" value="(Trans)glycosidases"/>
    <property type="match status" value="1"/>
</dbReference>
<comment type="caution">
    <text evidence="1">The sequence shown here is derived from an EMBL/GenBank/DDBJ whole genome shotgun (WGS) entry which is preliminary data.</text>
</comment>
<dbReference type="AlphaFoldDB" id="A0A9P9BKL3"/>
<evidence type="ECO:0008006" key="3">
    <source>
        <dbReference type="Google" id="ProtNLM"/>
    </source>
</evidence>
<dbReference type="InterPro" id="IPR052974">
    <property type="entry name" value="GH79_Enzymes"/>
</dbReference>
<name>A0A9P9BKL3_9PEZI</name>
<dbReference type="RefSeq" id="XP_046006913.1">
    <property type="nucleotide sequence ID" value="XM_046161194.1"/>
</dbReference>
<dbReference type="PANTHER" id="PTHR36183:SF3">
    <property type="entry name" value="BETA-GLUCURONIDASE C-TERMINAL DOMAIN-CONTAINING PROTEIN"/>
    <property type="match status" value="1"/>
</dbReference>
<sequence length="276" mass="29389">MEVTYGPRFFDFIALYGAETILGFNRGNNNLTDTFEAFANAKTSPGLLEHLAGVEVGNEPDVYLFIWQKPIATPPWDANQEGADSADWAQDFINSWKEPLSMLYAGSCGNATVNVAVRTWNQHLYTLSQGTNIAVEMKDARTAADLATFSVYVASAASTGREFYLGETGFHGTDVESDASFGGALQLPDKSLLATTLDINRLYYHQGTINQGCQWLAGSPRHGSSSDVKATTAKEGVAAYAGTTIGGQVFESLGIDEATGAAVVGVGASEAVIVYL</sequence>
<gene>
    <name evidence="1" type="ORF">B0I36DRAFT_387583</name>
</gene>
<evidence type="ECO:0000313" key="2">
    <source>
        <dbReference type="Proteomes" id="UP000756346"/>
    </source>
</evidence>
<dbReference type="GeneID" id="70190740"/>
<dbReference type="Gene3D" id="3.20.20.80">
    <property type="entry name" value="Glycosidases"/>
    <property type="match status" value="1"/>
</dbReference>
<reference evidence="1" key="1">
    <citation type="journal article" date="2021" name="Nat. Commun.">
        <title>Genetic determinants of endophytism in the Arabidopsis root mycobiome.</title>
        <authorList>
            <person name="Mesny F."/>
            <person name="Miyauchi S."/>
            <person name="Thiergart T."/>
            <person name="Pickel B."/>
            <person name="Atanasova L."/>
            <person name="Karlsson M."/>
            <person name="Huettel B."/>
            <person name="Barry K.W."/>
            <person name="Haridas S."/>
            <person name="Chen C."/>
            <person name="Bauer D."/>
            <person name="Andreopoulos W."/>
            <person name="Pangilinan J."/>
            <person name="LaButti K."/>
            <person name="Riley R."/>
            <person name="Lipzen A."/>
            <person name="Clum A."/>
            <person name="Drula E."/>
            <person name="Henrissat B."/>
            <person name="Kohler A."/>
            <person name="Grigoriev I.V."/>
            <person name="Martin F.M."/>
            <person name="Hacquard S."/>
        </authorList>
    </citation>
    <scope>NUCLEOTIDE SEQUENCE</scope>
    <source>
        <strain evidence="1">MPI-CAGE-CH-0230</strain>
    </source>
</reference>
<organism evidence="1 2">
    <name type="scientific">Microdochium trichocladiopsis</name>
    <dbReference type="NCBI Taxonomy" id="1682393"/>
    <lineage>
        <taxon>Eukaryota</taxon>
        <taxon>Fungi</taxon>
        <taxon>Dikarya</taxon>
        <taxon>Ascomycota</taxon>
        <taxon>Pezizomycotina</taxon>
        <taxon>Sordariomycetes</taxon>
        <taxon>Xylariomycetidae</taxon>
        <taxon>Xylariales</taxon>
        <taxon>Microdochiaceae</taxon>
        <taxon>Microdochium</taxon>
    </lineage>
</organism>
<evidence type="ECO:0000313" key="1">
    <source>
        <dbReference type="EMBL" id="KAH7020712.1"/>
    </source>
</evidence>
<accession>A0A9P9BKL3</accession>
<keyword evidence="2" id="KW-1185">Reference proteome</keyword>
<dbReference type="Proteomes" id="UP000756346">
    <property type="component" value="Unassembled WGS sequence"/>
</dbReference>
<dbReference type="PANTHER" id="PTHR36183">
    <property type="entry name" value="BETA-GLUCURONIDASE"/>
    <property type="match status" value="1"/>
</dbReference>
<dbReference type="OrthoDB" id="2796951at2759"/>
<dbReference type="EMBL" id="JAGTJQ010000010">
    <property type="protein sequence ID" value="KAH7020712.1"/>
    <property type="molecule type" value="Genomic_DNA"/>
</dbReference>
<protein>
    <recommendedName>
        <fullName evidence="3">Glycoside hydrolase family 79 protein</fullName>
    </recommendedName>
</protein>
<dbReference type="InterPro" id="IPR017853">
    <property type="entry name" value="GH"/>
</dbReference>